<dbReference type="Pfam" id="PF22294">
    <property type="entry name" value="DUF6966"/>
    <property type="match status" value="1"/>
</dbReference>
<evidence type="ECO:0000313" key="2">
    <source>
        <dbReference type="EMBL" id="AYV49053.1"/>
    </source>
</evidence>
<evidence type="ECO:0000259" key="1">
    <source>
        <dbReference type="Pfam" id="PF22294"/>
    </source>
</evidence>
<protein>
    <recommendedName>
        <fullName evidence="1">DUF6966 domain-containing protein</fullName>
    </recommendedName>
</protein>
<dbReference type="EMBL" id="CP026100">
    <property type="protein sequence ID" value="AYV49053.1"/>
    <property type="molecule type" value="Genomic_DNA"/>
</dbReference>
<accession>A0ABN5QQ09</accession>
<proteinExistence type="predicted"/>
<keyword evidence="3" id="KW-1185">Reference proteome</keyword>
<dbReference type="Proteomes" id="UP000281192">
    <property type="component" value="Chromosome"/>
</dbReference>
<gene>
    <name evidence="2" type="ORF">C1707_23905</name>
</gene>
<dbReference type="RefSeq" id="WP_101713680.1">
    <property type="nucleotide sequence ID" value="NZ_CP026100.1"/>
</dbReference>
<evidence type="ECO:0000313" key="3">
    <source>
        <dbReference type="Proteomes" id="UP000281192"/>
    </source>
</evidence>
<reference evidence="2 3" key="1">
    <citation type="submission" date="2018-01" db="EMBL/GenBank/DDBJ databases">
        <title>Complete genome sequence of Caulobacter flavus RHGG3.</title>
        <authorList>
            <person name="Yang E."/>
        </authorList>
    </citation>
    <scope>NUCLEOTIDE SEQUENCE [LARGE SCALE GENOMIC DNA]</scope>
    <source>
        <strain evidence="2 3">RHGG3</strain>
    </source>
</reference>
<name>A0ABN5QQ09_9CAUL</name>
<sequence length="103" mass="11822">MLWFLDRWKSLTSRVDEIARLLRTHGEPEWAGDLQDMARRVRRRDDYGLEAFLRCFGGAGTLNHIVLIGNGRASPQANARLRRLLSKTSTQASRLSRDVDKAR</sequence>
<dbReference type="InterPro" id="IPR054239">
    <property type="entry name" value="DUF6966"/>
</dbReference>
<organism evidence="2 3">
    <name type="scientific">Caulobacter flavus</name>
    <dbReference type="NCBI Taxonomy" id="1679497"/>
    <lineage>
        <taxon>Bacteria</taxon>
        <taxon>Pseudomonadati</taxon>
        <taxon>Pseudomonadota</taxon>
        <taxon>Alphaproteobacteria</taxon>
        <taxon>Caulobacterales</taxon>
        <taxon>Caulobacteraceae</taxon>
        <taxon>Caulobacter</taxon>
    </lineage>
</organism>
<feature type="domain" description="DUF6966" evidence="1">
    <location>
        <begin position="23"/>
        <end position="72"/>
    </location>
</feature>